<keyword evidence="3 5" id="KW-1133">Transmembrane helix</keyword>
<keyword evidence="4 5" id="KW-0472">Membrane</keyword>
<comment type="caution">
    <text evidence="6">The sequence shown here is derived from an EMBL/GenBank/DDBJ whole genome shotgun (WGS) entry which is preliminary data.</text>
</comment>
<dbReference type="InterPro" id="IPR007318">
    <property type="entry name" value="Phopholipid_MeTrfase"/>
</dbReference>
<dbReference type="GO" id="GO:0004671">
    <property type="term" value="F:protein C-terminal S-isoprenylcysteine carboxyl O-methyltransferase activity"/>
    <property type="evidence" value="ECO:0007669"/>
    <property type="project" value="UniProtKB-EC"/>
</dbReference>
<evidence type="ECO:0000256" key="1">
    <source>
        <dbReference type="ARBA" id="ARBA00004127"/>
    </source>
</evidence>
<comment type="subcellular location">
    <subcellularLocation>
        <location evidence="1">Endomembrane system</location>
        <topology evidence="1">Multi-pass membrane protein</topology>
    </subcellularLocation>
</comment>
<organism evidence="6 7">
    <name type="scientific">Saccharopolyspora mangrovi</name>
    <dbReference type="NCBI Taxonomy" id="3082379"/>
    <lineage>
        <taxon>Bacteria</taxon>
        <taxon>Bacillati</taxon>
        <taxon>Actinomycetota</taxon>
        <taxon>Actinomycetes</taxon>
        <taxon>Pseudonocardiales</taxon>
        <taxon>Pseudonocardiaceae</taxon>
        <taxon>Saccharopolyspora</taxon>
    </lineage>
</organism>
<dbReference type="GO" id="GO:0032259">
    <property type="term" value="P:methylation"/>
    <property type="evidence" value="ECO:0007669"/>
    <property type="project" value="UniProtKB-KW"/>
</dbReference>
<protein>
    <submittedName>
        <fullName evidence="6">Isoprenylcysteine carboxylmethyltransferase family protein</fullName>
        <ecNumber evidence="6">2.1.1.100</ecNumber>
        <ecNumber evidence="6">2.1.1.334</ecNumber>
    </submittedName>
</protein>
<keyword evidence="6" id="KW-0808">Transferase</keyword>
<evidence type="ECO:0000313" key="6">
    <source>
        <dbReference type="EMBL" id="MEB3369227.1"/>
    </source>
</evidence>
<dbReference type="EC" id="2.1.1.334" evidence="6"/>
<accession>A0ABU6ACM5</accession>
<reference evidence="6 7" key="1">
    <citation type="submission" date="2023-10" db="EMBL/GenBank/DDBJ databases">
        <title>Saccharopolyspora sp. nov., isolated from mangrove soil.</title>
        <authorList>
            <person name="Lu Y."/>
            <person name="Liu W."/>
        </authorList>
    </citation>
    <scope>NUCLEOTIDE SEQUENCE [LARGE SCALE GENOMIC DNA]</scope>
    <source>
        <strain evidence="6 7">S2-29</strain>
    </source>
</reference>
<evidence type="ECO:0000256" key="4">
    <source>
        <dbReference type="ARBA" id="ARBA00023136"/>
    </source>
</evidence>
<evidence type="ECO:0000256" key="2">
    <source>
        <dbReference type="ARBA" id="ARBA00022692"/>
    </source>
</evidence>
<dbReference type="EC" id="2.1.1.100" evidence="6"/>
<dbReference type="Proteomes" id="UP001327093">
    <property type="component" value="Unassembled WGS sequence"/>
</dbReference>
<gene>
    <name evidence="6" type="ORF">R4I43_17600</name>
</gene>
<dbReference type="Gene3D" id="1.20.120.1630">
    <property type="match status" value="1"/>
</dbReference>
<dbReference type="RefSeq" id="WP_324266716.1">
    <property type="nucleotide sequence ID" value="NZ_JAWLNX010000011.1"/>
</dbReference>
<evidence type="ECO:0000313" key="7">
    <source>
        <dbReference type="Proteomes" id="UP001327093"/>
    </source>
</evidence>
<sequence>MYPEELIDARRRAAWGSAAFLVVGPGSVTGLVPWLLTRWRARRPVPGGVPAQLLGTAMILVGGAALTRSFAHFVIAGMGTPVPGAPPSKLVVTGVYRHVRNPMYGAMQLMIIGQALLLGQSRLYVWSSVAAALPAAYVPLREEPVLRERFGEEYDRYCRNVPRWLPRLRPWHQD</sequence>
<evidence type="ECO:0000256" key="3">
    <source>
        <dbReference type="ARBA" id="ARBA00022989"/>
    </source>
</evidence>
<keyword evidence="7" id="KW-1185">Reference proteome</keyword>
<feature type="transmembrane region" description="Helical" evidence="5">
    <location>
        <begin position="12"/>
        <end position="36"/>
    </location>
</feature>
<keyword evidence="2 5" id="KW-0812">Transmembrane</keyword>
<proteinExistence type="predicted"/>
<name>A0ABU6ACM5_9PSEU</name>
<feature type="transmembrane region" description="Helical" evidence="5">
    <location>
        <begin position="56"/>
        <end position="78"/>
    </location>
</feature>
<evidence type="ECO:0000256" key="5">
    <source>
        <dbReference type="SAM" id="Phobius"/>
    </source>
</evidence>
<dbReference type="EMBL" id="JAWLNX010000011">
    <property type="protein sequence ID" value="MEB3369227.1"/>
    <property type="molecule type" value="Genomic_DNA"/>
</dbReference>
<dbReference type="Pfam" id="PF04191">
    <property type="entry name" value="PEMT"/>
    <property type="match status" value="1"/>
</dbReference>
<keyword evidence="6" id="KW-0489">Methyltransferase</keyword>